<dbReference type="Gene3D" id="1.20.120.20">
    <property type="entry name" value="Apolipoprotein"/>
    <property type="match status" value="1"/>
</dbReference>
<organism evidence="2 3">
    <name type="scientific">Marinobacter confluentis</name>
    <dbReference type="NCBI Taxonomy" id="1697557"/>
    <lineage>
        <taxon>Bacteria</taxon>
        <taxon>Pseudomonadati</taxon>
        <taxon>Pseudomonadota</taxon>
        <taxon>Gammaproteobacteria</taxon>
        <taxon>Pseudomonadales</taxon>
        <taxon>Marinobacteraceae</taxon>
        <taxon>Marinobacter</taxon>
    </lineage>
</organism>
<dbReference type="Proteomes" id="UP000298325">
    <property type="component" value="Unassembled WGS sequence"/>
</dbReference>
<sequence length="158" mass="17852">MRASFRLQASVLLFAIMMPFASGHAAEGDGDATEESLRQDIQTLSEELADATDEQQERLMADIEDVLGAIDARIATLENRLEEEWTSADKLARAKAQTAVAHLRRERARVMEWYERMQDSTGVTWESMKDSFDQALDKLSGAWQDAEQNVREAVDEDK</sequence>
<gene>
    <name evidence="2" type="ORF">E5Q11_08265</name>
</gene>
<keyword evidence="1" id="KW-0732">Signal</keyword>
<evidence type="ECO:0000256" key="1">
    <source>
        <dbReference type="SAM" id="SignalP"/>
    </source>
</evidence>
<feature type="chain" id="PRO_5021320569" evidence="1">
    <location>
        <begin position="26"/>
        <end position="158"/>
    </location>
</feature>
<proteinExistence type="predicted"/>
<dbReference type="EMBL" id="SRPF01000002">
    <property type="protein sequence ID" value="TGN40267.1"/>
    <property type="molecule type" value="Genomic_DNA"/>
</dbReference>
<dbReference type="AlphaFoldDB" id="A0A4Z1BKK8"/>
<dbReference type="OrthoDB" id="7865349at2"/>
<feature type="signal peptide" evidence="1">
    <location>
        <begin position="1"/>
        <end position="25"/>
    </location>
</feature>
<accession>A0A4Z1BKK8</accession>
<evidence type="ECO:0000313" key="3">
    <source>
        <dbReference type="Proteomes" id="UP000298325"/>
    </source>
</evidence>
<name>A0A4Z1BKK8_9GAMM</name>
<keyword evidence="3" id="KW-1185">Reference proteome</keyword>
<reference evidence="2 3" key="1">
    <citation type="submission" date="2019-04" db="EMBL/GenBank/DDBJ databases">
        <authorList>
            <person name="Park S."/>
            <person name="Yoon J.-H."/>
        </authorList>
    </citation>
    <scope>NUCLEOTIDE SEQUENCE [LARGE SCALE GENOMIC DNA]</scope>
    <source>
        <strain evidence="2 3">HJM-18</strain>
    </source>
</reference>
<evidence type="ECO:0000313" key="2">
    <source>
        <dbReference type="EMBL" id="TGN40267.1"/>
    </source>
</evidence>
<comment type="caution">
    <text evidence="2">The sequence shown here is derived from an EMBL/GenBank/DDBJ whole genome shotgun (WGS) entry which is preliminary data.</text>
</comment>
<protein>
    <submittedName>
        <fullName evidence="2">Uncharacterized protein</fullName>
    </submittedName>
</protein>
<dbReference type="SUPFAM" id="SSF58113">
    <property type="entry name" value="Apolipoprotein A-I"/>
    <property type="match status" value="1"/>
</dbReference>
<dbReference type="RefSeq" id="WP_135802929.1">
    <property type="nucleotide sequence ID" value="NZ_SRPF01000002.1"/>
</dbReference>